<dbReference type="OrthoDB" id="759142at2759"/>
<sequence>MADDMCVAVERLLDLSSVAARLRGGPVWFVRHFLLCYLCWFARFLGSFPTEPVTREAHPYLLPGEGDPEISRPSSSGGSAPPAVQIAAKPDFGLRGGPAMAAEAAALVRIALVVTAVALLSAGGVAGVWLNLPKSGAKCVSEEIQANVIVLADYAVIYEDHSHDLPTISAKYISTATKPVLVEKTLIDEKPLELLIIADRVCVKTVIAHAWDQDLFFKSGLHLICDDVFEIGPSLAVVSDPRDFTRDQYIYDMIWCDLDAHIHYGLQLFIRHIGLDISTTTLLVHGFIIPLPIVWILRHFKIRGRVFSNQGRMVGNEKLQPQFGPLEPILTESKWGHVGELVTSPYGNTLHHNENVTLGQFAFTTTESGNYLACFWVQGNAHEVGVSVNVDWRIGIAAKDWDSVAKKEKIEGVELELRKLEYAVEAIHENLLYLKNKEVEMRAVSERTNARVAWFSILSLGVCIGVSALQLWHLKTFFRKKKLI</sequence>
<name>A0A843X7F7_COLES</name>
<feature type="transmembrane region" description="Helical" evidence="7">
    <location>
        <begin position="452"/>
        <end position="472"/>
    </location>
</feature>
<evidence type="ECO:0000256" key="7">
    <source>
        <dbReference type="SAM" id="Phobius"/>
    </source>
</evidence>
<evidence type="ECO:0000256" key="1">
    <source>
        <dbReference type="ARBA" id="ARBA00004479"/>
    </source>
</evidence>
<evidence type="ECO:0000256" key="5">
    <source>
        <dbReference type="ARBA" id="ARBA00022989"/>
    </source>
</evidence>
<dbReference type="Proteomes" id="UP000652761">
    <property type="component" value="Unassembled WGS sequence"/>
</dbReference>
<evidence type="ECO:0000256" key="2">
    <source>
        <dbReference type="ARBA" id="ARBA00007104"/>
    </source>
</evidence>
<keyword evidence="5 7" id="KW-1133">Transmembrane helix</keyword>
<comment type="caution">
    <text evidence="9">The sequence shown here is derived from an EMBL/GenBank/DDBJ whole genome shotgun (WGS) entry which is preliminary data.</text>
</comment>
<dbReference type="InterPro" id="IPR009038">
    <property type="entry name" value="GOLD_dom"/>
</dbReference>
<organism evidence="9 10">
    <name type="scientific">Colocasia esculenta</name>
    <name type="common">Wild taro</name>
    <name type="synonym">Arum esculentum</name>
    <dbReference type="NCBI Taxonomy" id="4460"/>
    <lineage>
        <taxon>Eukaryota</taxon>
        <taxon>Viridiplantae</taxon>
        <taxon>Streptophyta</taxon>
        <taxon>Embryophyta</taxon>
        <taxon>Tracheophyta</taxon>
        <taxon>Spermatophyta</taxon>
        <taxon>Magnoliopsida</taxon>
        <taxon>Liliopsida</taxon>
        <taxon>Araceae</taxon>
        <taxon>Aroideae</taxon>
        <taxon>Colocasieae</taxon>
        <taxon>Colocasia</taxon>
    </lineage>
</organism>
<dbReference type="EMBL" id="NMUH01005735">
    <property type="protein sequence ID" value="MQM13560.1"/>
    <property type="molecule type" value="Genomic_DNA"/>
</dbReference>
<comment type="subcellular location">
    <subcellularLocation>
        <location evidence="1">Membrane</location>
        <topology evidence="1">Single-pass type I membrane protein</topology>
    </subcellularLocation>
</comment>
<keyword evidence="4" id="KW-0732">Signal</keyword>
<evidence type="ECO:0000256" key="4">
    <source>
        <dbReference type="ARBA" id="ARBA00022729"/>
    </source>
</evidence>
<dbReference type="PROSITE" id="PS50866">
    <property type="entry name" value="GOLD"/>
    <property type="match status" value="1"/>
</dbReference>
<accession>A0A843X7F7</accession>
<gene>
    <name evidence="9" type="ORF">Taro_046486</name>
</gene>
<feature type="domain" description="GOLD" evidence="8">
    <location>
        <begin position="342"/>
        <end position="419"/>
    </location>
</feature>
<evidence type="ECO:0000313" key="10">
    <source>
        <dbReference type="Proteomes" id="UP000652761"/>
    </source>
</evidence>
<evidence type="ECO:0000259" key="8">
    <source>
        <dbReference type="PROSITE" id="PS50866"/>
    </source>
</evidence>
<dbReference type="InterPro" id="IPR015720">
    <property type="entry name" value="Emp24-like"/>
</dbReference>
<evidence type="ECO:0000256" key="6">
    <source>
        <dbReference type="ARBA" id="ARBA00023136"/>
    </source>
</evidence>
<evidence type="ECO:0000256" key="3">
    <source>
        <dbReference type="ARBA" id="ARBA00022692"/>
    </source>
</evidence>
<comment type="similarity">
    <text evidence="2">Belongs to the EMP24/GP25L family.</text>
</comment>
<evidence type="ECO:0000313" key="9">
    <source>
        <dbReference type="EMBL" id="MQM13560.1"/>
    </source>
</evidence>
<keyword evidence="3 7" id="KW-0812">Transmembrane</keyword>
<feature type="transmembrane region" description="Helical" evidence="7">
    <location>
        <begin position="110"/>
        <end position="132"/>
    </location>
</feature>
<reference evidence="9" key="1">
    <citation type="submission" date="2017-07" db="EMBL/GenBank/DDBJ databases">
        <title>Taro Niue Genome Assembly and Annotation.</title>
        <authorList>
            <person name="Atibalentja N."/>
            <person name="Keating K."/>
            <person name="Fields C.J."/>
        </authorList>
    </citation>
    <scope>NUCLEOTIDE SEQUENCE</scope>
    <source>
        <strain evidence="9">Niue_2</strain>
        <tissue evidence="9">Leaf</tissue>
    </source>
</reference>
<dbReference type="Pfam" id="PF01105">
    <property type="entry name" value="EMP24_GP25L"/>
    <property type="match status" value="1"/>
</dbReference>
<keyword evidence="6 7" id="KW-0472">Membrane</keyword>
<protein>
    <recommendedName>
        <fullName evidence="8">GOLD domain-containing protein</fullName>
    </recommendedName>
</protein>
<dbReference type="PANTHER" id="PTHR22811">
    <property type="entry name" value="TRANSMEMBRANE EMP24 DOMAIN-CONTAINING PROTEIN"/>
    <property type="match status" value="1"/>
</dbReference>
<keyword evidence="10" id="KW-1185">Reference proteome</keyword>
<dbReference type="GO" id="GO:0016020">
    <property type="term" value="C:membrane"/>
    <property type="evidence" value="ECO:0007669"/>
    <property type="project" value="UniProtKB-SubCell"/>
</dbReference>
<dbReference type="AlphaFoldDB" id="A0A843X7F7"/>
<dbReference type="SMART" id="SM01190">
    <property type="entry name" value="EMP24_GP25L"/>
    <property type="match status" value="1"/>
</dbReference>
<proteinExistence type="inferred from homology"/>